<keyword evidence="2" id="KW-0732">Signal</keyword>
<dbReference type="EMBL" id="KV878259">
    <property type="protein sequence ID" value="OJZ80178.1"/>
    <property type="molecule type" value="Genomic_DNA"/>
</dbReference>
<feature type="chain" id="PRO_5012137974" description="Mid2 domain-containing protein" evidence="2">
    <location>
        <begin position="24"/>
        <end position="256"/>
    </location>
</feature>
<reference evidence="4" key="1">
    <citation type="journal article" date="2017" name="Genome Biol.">
        <title>Comparative genomics reveals high biological diversity and specific adaptations in the industrially and medically important fungal genus Aspergillus.</title>
        <authorList>
            <person name="de Vries R.P."/>
            <person name="Riley R."/>
            <person name="Wiebenga A."/>
            <person name="Aguilar-Osorio G."/>
            <person name="Amillis S."/>
            <person name="Uchima C.A."/>
            <person name="Anderluh G."/>
            <person name="Asadollahi M."/>
            <person name="Askin M."/>
            <person name="Barry K."/>
            <person name="Battaglia E."/>
            <person name="Bayram O."/>
            <person name="Benocci T."/>
            <person name="Braus-Stromeyer S.A."/>
            <person name="Caldana C."/>
            <person name="Canovas D."/>
            <person name="Cerqueira G.C."/>
            <person name="Chen F."/>
            <person name="Chen W."/>
            <person name="Choi C."/>
            <person name="Clum A."/>
            <person name="Dos Santos R.A."/>
            <person name="Damasio A.R."/>
            <person name="Diallinas G."/>
            <person name="Emri T."/>
            <person name="Fekete E."/>
            <person name="Flipphi M."/>
            <person name="Freyberg S."/>
            <person name="Gallo A."/>
            <person name="Gournas C."/>
            <person name="Habgood R."/>
            <person name="Hainaut M."/>
            <person name="Harispe M.L."/>
            <person name="Henrissat B."/>
            <person name="Hilden K.S."/>
            <person name="Hope R."/>
            <person name="Hossain A."/>
            <person name="Karabika E."/>
            <person name="Karaffa L."/>
            <person name="Karanyi Z."/>
            <person name="Krasevec N."/>
            <person name="Kuo A."/>
            <person name="Kusch H."/>
            <person name="LaButti K."/>
            <person name="Lagendijk E.L."/>
            <person name="Lapidus A."/>
            <person name="Levasseur A."/>
            <person name="Lindquist E."/>
            <person name="Lipzen A."/>
            <person name="Logrieco A.F."/>
            <person name="MacCabe A."/>
            <person name="Maekelae M.R."/>
            <person name="Malavazi I."/>
            <person name="Melin P."/>
            <person name="Meyer V."/>
            <person name="Mielnichuk N."/>
            <person name="Miskei M."/>
            <person name="Molnar A.P."/>
            <person name="Mule G."/>
            <person name="Ngan C.Y."/>
            <person name="Orejas M."/>
            <person name="Orosz E."/>
            <person name="Ouedraogo J.P."/>
            <person name="Overkamp K.M."/>
            <person name="Park H.-S."/>
            <person name="Perrone G."/>
            <person name="Piumi F."/>
            <person name="Punt P.J."/>
            <person name="Ram A.F."/>
            <person name="Ramon A."/>
            <person name="Rauscher S."/>
            <person name="Record E."/>
            <person name="Riano-Pachon D.M."/>
            <person name="Robert V."/>
            <person name="Roehrig J."/>
            <person name="Ruller R."/>
            <person name="Salamov A."/>
            <person name="Salih N.S."/>
            <person name="Samson R.A."/>
            <person name="Sandor E."/>
            <person name="Sanguinetti M."/>
            <person name="Schuetze T."/>
            <person name="Sepcic K."/>
            <person name="Shelest E."/>
            <person name="Sherlock G."/>
            <person name="Sophianopoulou V."/>
            <person name="Squina F.M."/>
            <person name="Sun H."/>
            <person name="Susca A."/>
            <person name="Todd R.B."/>
            <person name="Tsang A."/>
            <person name="Unkles S.E."/>
            <person name="van de Wiele N."/>
            <person name="van Rossen-Uffink D."/>
            <person name="Oliveira J.V."/>
            <person name="Vesth T.C."/>
            <person name="Visser J."/>
            <person name="Yu J.-H."/>
            <person name="Zhou M."/>
            <person name="Andersen M.R."/>
            <person name="Archer D.B."/>
            <person name="Baker S.E."/>
            <person name="Benoit I."/>
            <person name="Brakhage A.A."/>
            <person name="Braus G.H."/>
            <person name="Fischer R."/>
            <person name="Frisvad J.C."/>
            <person name="Goldman G.H."/>
            <person name="Houbraken J."/>
            <person name="Oakley B."/>
            <person name="Pocsi I."/>
            <person name="Scazzocchio C."/>
            <person name="Seiboth B."/>
            <person name="vanKuyk P.A."/>
            <person name="Wortman J."/>
            <person name="Dyer P.S."/>
            <person name="Grigoriev I.V."/>
        </authorList>
    </citation>
    <scope>NUCLEOTIDE SEQUENCE [LARGE SCALE GENOMIC DNA]</scope>
    <source>
        <strain evidence="4">CBS 106.47</strain>
    </source>
</reference>
<evidence type="ECO:0000256" key="1">
    <source>
        <dbReference type="SAM" id="Phobius"/>
    </source>
</evidence>
<dbReference type="AlphaFoldDB" id="A0A1M3T0C4"/>
<evidence type="ECO:0008006" key="5">
    <source>
        <dbReference type="Google" id="ProtNLM"/>
    </source>
</evidence>
<feature type="signal peptide" evidence="2">
    <location>
        <begin position="1"/>
        <end position="23"/>
    </location>
</feature>
<dbReference type="VEuPathDB" id="FungiDB:ASPFODRAFT_53808"/>
<dbReference type="OrthoDB" id="5215637at2759"/>
<keyword evidence="1" id="KW-0812">Transmembrane</keyword>
<accession>A0A1M3T0C4</accession>
<dbReference type="PROSITE" id="PS51257">
    <property type="entry name" value="PROKAR_LIPOPROTEIN"/>
    <property type="match status" value="1"/>
</dbReference>
<dbReference type="Proteomes" id="UP000184063">
    <property type="component" value="Unassembled WGS sequence"/>
</dbReference>
<proteinExistence type="predicted"/>
<keyword evidence="1" id="KW-0472">Membrane</keyword>
<evidence type="ECO:0000313" key="4">
    <source>
        <dbReference type="Proteomes" id="UP000184063"/>
    </source>
</evidence>
<name>A0A1M3T0C4_ASPLC</name>
<evidence type="ECO:0000256" key="2">
    <source>
        <dbReference type="SAM" id="SignalP"/>
    </source>
</evidence>
<feature type="transmembrane region" description="Helical" evidence="1">
    <location>
        <begin position="180"/>
        <end position="204"/>
    </location>
</feature>
<organism evidence="3 4">
    <name type="scientific">Aspergillus luchuensis (strain CBS 106.47)</name>
    <dbReference type="NCBI Taxonomy" id="1137211"/>
    <lineage>
        <taxon>Eukaryota</taxon>
        <taxon>Fungi</taxon>
        <taxon>Dikarya</taxon>
        <taxon>Ascomycota</taxon>
        <taxon>Pezizomycotina</taxon>
        <taxon>Eurotiomycetes</taxon>
        <taxon>Eurotiomycetidae</taxon>
        <taxon>Eurotiales</taxon>
        <taxon>Aspergillaceae</taxon>
        <taxon>Aspergillus</taxon>
        <taxon>Aspergillus subgen. Circumdati</taxon>
    </lineage>
</organism>
<protein>
    <recommendedName>
        <fullName evidence="5">Mid2 domain-containing protein</fullName>
    </recommendedName>
</protein>
<gene>
    <name evidence="3" type="ORF">ASPFODRAFT_53808</name>
</gene>
<keyword evidence="1" id="KW-1133">Transmembrane helix</keyword>
<evidence type="ECO:0000313" key="3">
    <source>
        <dbReference type="EMBL" id="OJZ80178.1"/>
    </source>
</evidence>
<sequence length="256" mass="27101">MKMKRRMGAFWTLLPSYLALAAATSCYAPDGSPIDNSIYQPCITISGVHSMCCRLNGADPEKCDPTGLCLTSGGRYYREFCTDQSWNSTNCLPKDICGNQNGGNSDWTYQLTSCGNGLWCCGSSTSCCNTLETFSLGPTLVKFDSNSSLSATAAPTATVTVIPTEDGSSNTDESEMPTKVAIGVGVGVPLACIAVGMFGVGYLLGRRSTQKALLPARPEPRVMSIPLEKPKGEIGCPRWSDDAASASKCLELVRSG</sequence>